<evidence type="ECO:0000313" key="1">
    <source>
        <dbReference type="EMBL" id="QGP77199.1"/>
    </source>
</evidence>
<protein>
    <submittedName>
        <fullName evidence="1">Uncharacterized protein</fullName>
    </submittedName>
</protein>
<gene>
    <name evidence="1" type="ORF">GLW17_10605</name>
</gene>
<dbReference type="KEGG" id="tey:GLW17_10605"/>
<evidence type="ECO:0000313" key="2">
    <source>
        <dbReference type="Proteomes" id="UP000427886"/>
    </source>
</evidence>
<dbReference type="EMBL" id="CP046246">
    <property type="protein sequence ID" value="QGP77199.1"/>
    <property type="molecule type" value="Genomic_DNA"/>
</dbReference>
<dbReference type="AlphaFoldDB" id="A0AB37D6I8"/>
<name>A0AB37D6I8_TETHA</name>
<reference evidence="1 2" key="1">
    <citation type="submission" date="2019-11" db="EMBL/GenBank/DDBJ databases">
        <authorList>
            <person name="Kim E."/>
            <person name="Lee J."/>
            <person name="Jeon K."/>
            <person name="Lee Y."/>
        </authorList>
    </citation>
    <scope>NUCLEOTIDE SEQUENCE [LARGE SCALE GENOMIC DNA]</scope>
    <source>
        <strain evidence="1 2">YJ1</strain>
    </source>
</reference>
<sequence>MRKEVARPKEAVTQIKQGKLDMKDIFVILGSTAIGYGVRSVNRTRKKSTDEG</sequence>
<organism evidence="1 2">
    <name type="scientific">Tetragenococcus halophilus</name>
    <name type="common">Pediococcus halophilus</name>
    <dbReference type="NCBI Taxonomy" id="51669"/>
    <lineage>
        <taxon>Bacteria</taxon>
        <taxon>Bacillati</taxon>
        <taxon>Bacillota</taxon>
        <taxon>Bacilli</taxon>
        <taxon>Lactobacillales</taxon>
        <taxon>Enterococcaceae</taxon>
        <taxon>Tetragenococcus</taxon>
    </lineage>
</organism>
<accession>A0AB37D6I8</accession>
<dbReference type="RefSeq" id="WP_155224711.1">
    <property type="nucleotide sequence ID" value="NZ_CP046246.1"/>
</dbReference>
<proteinExistence type="predicted"/>
<dbReference type="Proteomes" id="UP000427886">
    <property type="component" value="Chromosome"/>
</dbReference>